<organism evidence="4 5">
    <name type="scientific">Collinsella aerofaciens</name>
    <dbReference type="NCBI Taxonomy" id="74426"/>
    <lineage>
        <taxon>Bacteria</taxon>
        <taxon>Bacillati</taxon>
        <taxon>Actinomycetota</taxon>
        <taxon>Coriobacteriia</taxon>
        <taxon>Coriobacteriales</taxon>
        <taxon>Coriobacteriaceae</taxon>
        <taxon>Collinsella</taxon>
    </lineage>
</organism>
<dbReference type="SUPFAM" id="SSF46785">
    <property type="entry name" value="Winged helix' DNA-binding domain"/>
    <property type="match status" value="1"/>
</dbReference>
<proteinExistence type="predicted"/>
<dbReference type="InterPro" id="IPR036390">
    <property type="entry name" value="WH_DNA-bd_sf"/>
</dbReference>
<dbReference type="PANTHER" id="PTHR33204:SF29">
    <property type="entry name" value="TRANSCRIPTIONAL REGULATOR"/>
    <property type="match status" value="1"/>
</dbReference>
<evidence type="ECO:0000256" key="1">
    <source>
        <dbReference type="ARBA" id="ARBA00023015"/>
    </source>
</evidence>
<dbReference type="AlphaFoldDB" id="A0A5K1IJ99"/>
<dbReference type="EMBL" id="CABWIE010000002">
    <property type="protein sequence ID" value="VWL87249.1"/>
    <property type="molecule type" value="Genomic_DNA"/>
</dbReference>
<dbReference type="PROSITE" id="PS51118">
    <property type="entry name" value="HTH_HXLR"/>
    <property type="match status" value="1"/>
</dbReference>
<dbReference type="GO" id="GO:0003677">
    <property type="term" value="F:DNA binding"/>
    <property type="evidence" value="ECO:0007669"/>
    <property type="project" value="UniProtKB-KW"/>
</dbReference>
<reference evidence="4 5" key="1">
    <citation type="submission" date="2019-10" db="EMBL/GenBank/DDBJ databases">
        <authorList>
            <person name="Wolf R A."/>
        </authorList>
    </citation>
    <scope>NUCLEOTIDE SEQUENCE [LARGE SCALE GENOMIC DNA]</scope>
    <source>
        <strain evidence="4">Collinsella_aerofaciens_MC2</strain>
    </source>
</reference>
<keyword evidence="5" id="KW-1185">Reference proteome</keyword>
<dbReference type="InterPro" id="IPR036388">
    <property type="entry name" value="WH-like_DNA-bd_sf"/>
</dbReference>
<evidence type="ECO:0000313" key="4">
    <source>
        <dbReference type="EMBL" id="VWL87249.1"/>
    </source>
</evidence>
<dbReference type="InterPro" id="IPR002577">
    <property type="entry name" value="HTH_HxlR"/>
</dbReference>
<protein>
    <submittedName>
        <fullName evidence="4">Putative HTH-type transcriptional regulator YtcD</fullName>
    </submittedName>
</protein>
<evidence type="ECO:0000313" key="5">
    <source>
        <dbReference type="Proteomes" id="UP000361836"/>
    </source>
</evidence>
<dbReference type="Pfam" id="PF01638">
    <property type="entry name" value="HxlR"/>
    <property type="match status" value="1"/>
</dbReference>
<keyword evidence="1" id="KW-0805">Transcription regulation</keyword>
<dbReference type="Gene3D" id="1.10.10.10">
    <property type="entry name" value="Winged helix-like DNA-binding domain superfamily/Winged helix DNA-binding domain"/>
    <property type="match status" value="1"/>
</dbReference>
<gene>
    <name evidence="4" type="primary">ytcD</name>
    <name evidence="4" type="ORF">KCJAJFAP_01575</name>
</gene>
<evidence type="ECO:0000256" key="2">
    <source>
        <dbReference type="ARBA" id="ARBA00023125"/>
    </source>
</evidence>
<dbReference type="RefSeq" id="WP_152075847.1">
    <property type="nucleotide sequence ID" value="NZ_CAAKNU010000023.1"/>
</dbReference>
<dbReference type="PANTHER" id="PTHR33204">
    <property type="entry name" value="TRANSCRIPTIONAL REGULATOR, MARR FAMILY"/>
    <property type="match status" value="1"/>
</dbReference>
<name>A0A5K1IJ99_9ACTN</name>
<keyword evidence="3" id="KW-0804">Transcription</keyword>
<evidence type="ECO:0000256" key="3">
    <source>
        <dbReference type="ARBA" id="ARBA00023163"/>
    </source>
</evidence>
<accession>A0A5K1IJ99</accession>
<keyword evidence="2" id="KW-0238">DNA-binding</keyword>
<sequence length="122" mass="13686">MAGAKEGVLFARNGIENTGFAYAFSLIEGKYKLPVLFCLYLDGTTRYNELKRKLAPVTYKSLTSALRGLVADGLVKRVEYPQVPPKVEYSLTERGLSLMPVLDELCLWGEAHRDDRVPSSDW</sequence>
<dbReference type="Proteomes" id="UP000361836">
    <property type="component" value="Unassembled WGS sequence"/>
</dbReference>